<dbReference type="InterPro" id="IPR052770">
    <property type="entry name" value="Cobalt_transport_CbiQ"/>
</dbReference>
<comment type="subcellular location">
    <subcellularLocation>
        <location evidence="1">Membrane</location>
        <topology evidence="1">Multi-pass membrane protein</topology>
    </subcellularLocation>
</comment>
<organism evidence="6 7">
    <name type="scientific">Bacillus carboniphilus</name>
    <dbReference type="NCBI Taxonomy" id="86663"/>
    <lineage>
        <taxon>Bacteria</taxon>
        <taxon>Bacillati</taxon>
        <taxon>Bacillota</taxon>
        <taxon>Bacilli</taxon>
        <taxon>Bacillales</taxon>
        <taxon>Bacillaceae</taxon>
        <taxon>Bacillus</taxon>
    </lineage>
</organism>
<dbReference type="Proteomes" id="UP001500782">
    <property type="component" value="Unassembled WGS sequence"/>
</dbReference>
<evidence type="ECO:0000256" key="3">
    <source>
        <dbReference type="ARBA" id="ARBA00022989"/>
    </source>
</evidence>
<feature type="transmembrane region" description="Helical" evidence="5">
    <location>
        <begin position="229"/>
        <end position="247"/>
    </location>
</feature>
<keyword evidence="7" id="KW-1185">Reference proteome</keyword>
<feature type="transmembrane region" description="Helical" evidence="5">
    <location>
        <begin position="57"/>
        <end position="76"/>
    </location>
</feature>
<protein>
    <submittedName>
        <fullName evidence="6">HMP/thiamine ABC transporter permease ThiX</fullName>
    </submittedName>
</protein>
<keyword evidence="4 5" id="KW-0472">Membrane</keyword>
<dbReference type="PANTHER" id="PTHR43723:SF1">
    <property type="entry name" value="COBALT TRANSPORT PROTEIN CBIQ"/>
    <property type="match status" value="1"/>
</dbReference>
<name>A0ABP3GJL4_9BACI</name>
<evidence type="ECO:0000313" key="6">
    <source>
        <dbReference type="EMBL" id="GAA0346705.1"/>
    </source>
</evidence>
<feature type="transmembrane region" description="Helical" evidence="5">
    <location>
        <begin position="9"/>
        <end position="26"/>
    </location>
</feature>
<comment type="caution">
    <text evidence="6">The sequence shown here is derived from an EMBL/GenBank/DDBJ whole genome shotgun (WGS) entry which is preliminary data.</text>
</comment>
<dbReference type="InterPro" id="IPR003339">
    <property type="entry name" value="ABC/ECF_trnsptr_transmembrane"/>
</dbReference>
<keyword evidence="2 5" id="KW-0812">Transmembrane</keyword>
<dbReference type="PANTHER" id="PTHR43723">
    <property type="entry name" value="COBALT TRANSPORT PROTEIN CBIQ"/>
    <property type="match status" value="1"/>
</dbReference>
<feature type="transmembrane region" description="Helical" evidence="5">
    <location>
        <begin position="96"/>
        <end position="119"/>
    </location>
</feature>
<keyword evidence="3 5" id="KW-1133">Transmembrane helix</keyword>
<reference evidence="7" key="1">
    <citation type="journal article" date="2019" name="Int. J. Syst. Evol. Microbiol.">
        <title>The Global Catalogue of Microorganisms (GCM) 10K type strain sequencing project: providing services to taxonomists for standard genome sequencing and annotation.</title>
        <authorList>
            <consortium name="The Broad Institute Genomics Platform"/>
            <consortium name="The Broad Institute Genome Sequencing Center for Infectious Disease"/>
            <person name="Wu L."/>
            <person name="Ma J."/>
        </authorList>
    </citation>
    <scope>NUCLEOTIDE SEQUENCE [LARGE SCALE GENOMIC DNA]</scope>
    <source>
        <strain evidence="7">JCM 9731</strain>
    </source>
</reference>
<dbReference type="CDD" id="cd16914">
    <property type="entry name" value="EcfT"/>
    <property type="match status" value="1"/>
</dbReference>
<evidence type="ECO:0000256" key="4">
    <source>
        <dbReference type="ARBA" id="ARBA00023136"/>
    </source>
</evidence>
<evidence type="ECO:0000313" key="7">
    <source>
        <dbReference type="Proteomes" id="UP001500782"/>
    </source>
</evidence>
<sequence>MYLKMLNPSVKALTVTLVILLLAFVFDPVTPLLYLVWTIVITFLLGKVSFKKWILYFLPFFIIAFGFFWTTVAFAKEPSWETTVYQVLWLEVPSETFFTAISLSLRVLCFSTLSLLFIFTTEPTKFILSLMQQCKLPPKLAYGILAGFRFLPTFKDELFIIRSAHQIRGVSRAKTIKDHFAQMRRYSIPLLASAIRKAERTAIAMESKGFTGDKNRSFYKTMVVSKTDWLFVLLMVVAFFCFSYISWKLGYFQFYNGEL</sequence>
<dbReference type="RefSeq" id="WP_343803655.1">
    <property type="nucleotide sequence ID" value="NZ_BAAADJ010000064.1"/>
</dbReference>
<evidence type="ECO:0000256" key="2">
    <source>
        <dbReference type="ARBA" id="ARBA00022692"/>
    </source>
</evidence>
<evidence type="ECO:0000256" key="5">
    <source>
        <dbReference type="SAM" id="Phobius"/>
    </source>
</evidence>
<accession>A0ABP3GJL4</accession>
<evidence type="ECO:0000256" key="1">
    <source>
        <dbReference type="ARBA" id="ARBA00004141"/>
    </source>
</evidence>
<dbReference type="Pfam" id="PF02361">
    <property type="entry name" value="CbiQ"/>
    <property type="match status" value="1"/>
</dbReference>
<gene>
    <name evidence="6" type="primary">thiX</name>
    <name evidence="6" type="ORF">GCM10008967_41390</name>
</gene>
<proteinExistence type="predicted"/>
<dbReference type="EMBL" id="BAAADJ010000064">
    <property type="protein sequence ID" value="GAA0346705.1"/>
    <property type="molecule type" value="Genomic_DNA"/>
</dbReference>